<accession>A0ABU4YWN7</accession>
<dbReference type="RefSeq" id="WP_320225432.1">
    <property type="nucleotide sequence ID" value="NZ_JAVIJB010000009.1"/>
</dbReference>
<evidence type="ECO:0000313" key="2">
    <source>
        <dbReference type="Proteomes" id="UP001271249"/>
    </source>
</evidence>
<reference evidence="1 2" key="1">
    <citation type="submission" date="2023-08" db="EMBL/GenBank/DDBJ databases">
        <title>Implementing the SeqCode for naming new Mesorhizobium species isolated from Vachellia karroo root nodules.</title>
        <authorList>
            <person name="Van Lill M."/>
        </authorList>
    </citation>
    <scope>NUCLEOTIDE SEQUENCE [LARGE SCALE GENOMIC DNA]</scope>
    <source>
        <strain evidence="1 2">VK22B</strain>
    </source>
</reference>
<gene>
    <name evidence="1" type="ORF">RFN29_07320</name>
</gene>
<protein>
    <submittedName>
        <fullName evidence="1">Uncharacterized protein</fullName>
    </submittedName>
</protein>
<keyword evidence="2" id="KW-1185">Reference proteome</keyword>
<dbReference type="Proteomes" id="UP001271249">
    <property type="component" value="Unassembled WGS sequence"/>
</dbReference>
<comment type="caution">
    <text evidence="1">The sequence shown here is derived from an EMBL/GenBank/DDBJ whole genome shotgun (WGS) entry which is preliminary data.</text>
</comment>
<organism evidence="1 2">
    <name type="scientific">Mesorhizobium captivum</name>
    <dbReference type="NCBI Taxonomy" id="3072319"/>
    <lineage>
        <taxon>Bacteria</taxon>
        <taxon>Pseudomonadati</taxon>
        <taxon>Pseudomonadota</taxon>
        <taxon>Alphaproteobacteria</taxon>
        <taxon>Hyphomicrobiales</taxon>
        <taxon>Phyllobacteriaceae</taxon>
        <taxon>Mesorhizobium</taxon>
    </lineage>
</organism>
<name>A0ABU4YWN7_9HYPH</name>
<evidence type="ECO:0000313" key="1">
    <source>
        <dbReference type="EMBL" id="MDX8491387.1"/>
    </source>
</evidence>
<sequence>MGRKVIALAVVGLVALGGFQFATGGVKPSVDFVEAKARCYDAVARGKAIRSGSPLPQSEGIQTYRLIVMDCRNKGFLINASYEDVSF</sequence>
<proteinExistence type="predicted"/>
<dbReference type="EMBL" id="JAVIJC010000005">
    <property type="protein sequence ID" value="MDX8491387.1"/>
    <property type="molecule type" value="Genomic_DNA"/>
</dbReference>